<name>A0A3S9HDT9_9LACT</name>
<keyword evidence="3" id="KW-1185">Reference proteome</keyword>
<evidence type="ECO:0000313" key="3">
    <source>
        <dbReference type="Proteomes" id="UP000273326"/>
    </source>
</evidence>
<feature type="transmembrane region" description="Helical" evidence="1">
    <location>
        <begin position="12"/>
        <end position="28"/>
    </location>
</feature>
<dbReference type="AlphaFoldDB" id="A0A3S9HDT9"/>
<feature type="transmembrane region" description="Helical" evidence="1">
    <location>
        <begin position="34"/>
        <end position="53"/>
    </location>
</feature>
<dbReference type="KEGG" id="jeh:EJN90_12210"/>
<organism evidence="2 3">
    <name type="scientific">Jeotgalibaca ciconiae</name>
    <dbReference type="NCBI Taxonomy" id="2496265"/>
    <lineage>
        <taxon>Bacteria</taxon>
        <taxon>Bacillati</taxon>
        <taxon>Bacillota</taxon>
        <taxon>Bacilli</taxon>
        <taxon>Lactobacillales</taxon>
        <taxon>Carnobacteriaceae</taxon>
        <taxon>Jeotgalibaca</taxon>
    </lineage>
</organism>
<dbReference type="RefSeq" id="WP_126111642.1">
    <property type="nucleotide sequence ID" value="NZ_CP034465.1"/>
</dbReference>
<keyword evidence="1" id="KW-1133">Transmembrane helix</keyword>
<reference evidence="3" key="1">
    <citation type="submission" date="2018-12" db="EMBL/GenBank/DDBJ databases">
        <title>Complete genome sequencing of Jeotgalibaca sp. H21T32.</title>
        <authorList>
            <person name="Bae J.-W."/>
            <person name="Lee S.-Y."/>
        </authorList>
    </citation>
    <scope>NUCLEOTIDE SEQUENCE [LARGE SCALE GENOMIC DNA]</scope>
    <source>
        <strain evidence="3">H21T32</strain>
    </source>
</reference>
<keyword evidence="1" id="KW-0812">Transmembrane</keyword>
<evidence type="ECO:0008006" key="4">
    <source>
        <dbReference type="Google" id="ProtNLM"/>
    </source>
</evidence>
<evidence type="ECO:0000313" key="2">
    <source>
        <dbReference type="EMBL" id="AZP05343.1"/>
    </source>
</evidence>
<sequence>MQAFIESMTLPNLLMLIGTAGAIILIPIKDVISLEFYDICDVFISLFFVGLIMTKMDEGMEQNKFLLTGIFLGVSIVIILIKLFVFVPFQEKAETNALLSRKDYIGERGKVTVTITKEGLGEVVLYTVFGNVPMTAKIYHQENDGIIQIANGQMIRVMDIQESIVFVAPYEEKAFLPPLESHWGK</sequence>
<dbReference type="Gene3D" id="2.40.50.140">
    <property type="entry name" value="Nucleic acid-binding proteins"/>
    <property type="match status" value="1"/>
</dbReference>
<proteinExistence type="predicted"/>
<protein>
    <recommendedName>
        <fullName evidence="4">DUF1449 family protein</fullName>
    </recommendedName>
</protein>
<keyword evidence="1" id="KW-0472">Membrane</keyword>
<dbReference type="Proteomes" id="UP000273326">
    <property type="component" value="Chromosome"/>
</dbReference>
<evidence type="ECO:0000256" key="1">
    <source>
        <dbReference type="SAM" id="Phobius"/>
    </source>
</evidence>
<gene>
    <name evidence="2" type="ORF">EJN90_12210</name>
</gene>
<accession>A0A3S9HDT9</accession>
<dbReference type="EMBL" id="CP034465">
    <property type="protein sequence ID" value="AZP05343.1"/>
    <property type="molecule type" value="Genomic_DNA"/>
</dbReference>
<dbReference type="OrthoDB" id="1683445at2"/>
<feature type="transmembrane region" description="Helical" evidence="1">
    <location>
        <begin position="65"/>
        <end position="89"/>
    </location>
</feature>
<dbReference type="InterPro" id="IPR012340">
    <property type="entry name" value="NA-bd_OB-fold"/>
</dbReference>